<dbReference type="Gene3D" id="3.30.70.270">
    <property type="match status" value="1"/>
</dbReference>
<dbReference type="InterPro" id="IPR000160">
    <property type="entry name" value="GGDEF_dom"/>
</dbReference>
<dbReference type="SMART" id="SM00086">
    <property type="entry name" value="PAC"/>
    <property type="match status" value="2"/>
</dbReference>
<evidence type="ECO:0000259" key="1">
    <source>
        <dbReference type="PROSITE" id="PS50112"/>
    </source>
</evidence>
<dbReference type="SMART" id="SM00091">
    <property type="entry name" value="PAS"/>
    <property type="match status" value="2"/>
</dbReference>
<dbReference type="SUPFAM" id="SSF55781">
    <property type="entry name" value="GAF domain-like"/>
    <property type="match status" value="1"/>
</dbReference>
<name>A0ABQ3AZV2_9GAMM</name>
<accession>A0ABQ3AZV2</accession>
<dbReference type="InterPro" id="IPR000014">
    <property type="entry name" value="PAS"/>
</dbReference>
<sequence length="663" mass="74135">MTDTQAAITTLNIQSEEYFRSMADAIPLIVWTAKANGEVDFFNHRWESYTGLTVEQTKGWDWSPVLHPDDLPNCLSVWKNALATGEPFEIEYRFKRADSAYRWHLGRGLPFKDSSGKIIKWFGVCADIEDQISSKVLLDKAYREIEKTVADRTAELASANQQLARHNEIRKAAVEALQRDSSRLNEIIATQTMLAKADLDLDAFIKLVVERMAILTNATGTVVEMVDGDEMVYTAAHGTVAQHVGMRLKIGESLSGLCIRSREVLNCIDTENDPRVNLEACRKVKAGAMVVAPLFNSGTPVGVLKIMATEANSFTDRDLQTLRLMAGLIGAAIGHQADYDTNRRLLSERTEAVAALEREIARRIEIEQAVRENELRTRMILESSYDAFIAMDANGVISDWNQQAEITFGWTRQEAIGSILGDLVIPERFRQAHTEGMKRFVATGVANVLGKRIELPGLRKNGEEFPLEVTIRALPYKNGYEFCAFLRDITDRKHAEERLVYLAHNDALTGIPNRSLFNDRLTEAMLRSKRTGDLLALMYLDVDKFKSINDTYGHATGDALLIEFSQRLRASVRASDTVARLGGDEFTIIAESIASDPDAEQIANKIIQNVQKAMNINNVELNVTTSIGVAFYRGENMDKDQLVNNADRALYRAKQAGRNCFSL</sequence>
<dbReference type="CDD" id="cd01949">
    <property type="entry name" value="GGDEF"/>
    <property type="match status" value="1"/>
</dbReference>
<feature type="domain" description="PAC" evidence="2">
    <location>
        <begin position="88"/>
        <end position="140"/>
    </location>
</feature>
<evidence type="ECO:0000259" key="3">
    <source>
        <dbReference type="PROSITE" id="PS50887"/>
    </source>
</evidence>
<dbReference type="SMART" id="SM00065">
    <property type="entry name" value="GAF"/>
    <property type="match status" value="1"/>
</dbReference>
<dbReference type="InterPro" id="IPR052155">
    <property type="entry name" value="Biofilm_reg_signaling"/>
</dbReference>
<dbReference type="CDD" id="cd00130">
    <property type="entry name" value="PAS"/>
    <property type="match status" value="2"/>
</dbReference>
<dbReference type="Pfam" id="PF00989">
    <property type="entry name" value="PAS"/>
    <property type="match status" value="1"/>
</dbReference>
<dbReference type="InterPro" id="IPR013655">
    <property type="entry name" value="PAS_fold_3"/>
</dbReference>
<dbReference type="PANTHER" id="PTHR44757">
    <property type="entry name" value="DIGUANYLATE CYCLASE DGCP"/>
    <property type="match status" value="1"/>
</dbReference>
<dbReference type="Gene3D" id="3.30.450.40">
    <property type="match status" value="1"/>
</dbReference>
<dbReference type="Proteomes" id="UP000619761">
    <property type="component" value="Unassembled WGS sequence"/>
</dbReference>
<dbReference type="InterPro" id="IPR043128">
    <property type="entry name" value="Rev_trsase/Diguanyl_cyclase"/>
</dbReference>
<evidence type="ECO:0008006" key="6">
    <source>
        <dbReference type="Google" id="ProtNLM"/>
    </source>
</evidence>
<reference evidence="5" key="1">
    <citation type="journal article" date="2019" name="Int. J. Syst. Evol. Microbiol.">
        <title>The Global Catalogue of Microorganisms (GCM) 10K type strain sequencing project: providing services to taxonomists for standard genome sequencing and annotation.</title>
        <authorList>
            <consortium name="The Broad Institute Genomics Platform"/>
            <consortium name="The Broad Institute Genome Sequencing Center for Infectious Disease"/>
            <person name="Wu L."/>
            <person name="Ma J."/>
        </authorList>
    </citation>
    <scope>NUCLEOTIDE SEQUENCE [LARGE SCALE GENOMIC DNA]</scope>
    <source>
        <strain evidence="5">KCTC 32239</strain>
    </source>
</reference>
<dbReference type="PANTHER" id="PTHR44757:SF2">
    <property type="entry name" value="BIOFILM ARCHITECTURE MAINTENANCE PROTEIN MBAA"/>
    <property type="match status" value="1"/>
</dbReference>
<dbReference type="Pfam" id="PF00990">
    <property type="entry name" value="GGDEF"/>
    <property type="match status" value="1"/>
</dbReference>
<comment type="caution">
    <text evidence="4">The sequence shown here is derived from an EMBL/GenBank/DDBJ whole genome shotgun (WGS) entry which is preliminary data.</text>
</comment>
<dbReference type="InterPro" id="IPR001610">
    <property type="entry name" value="PAC"/>
</dbReference>
<evidence type="ECO:0000313" key="4">
    <source>
        <dbReference type="EMBL" id="GGY69149.1"/>
    </source>
</evidence>
<dbReference type="PROSITE" id="PS50887">
    <property type="entry name" value="GGDEF"/>
    <property type="match status" value="1"/>
</dbReference>
<dbReference type="SUPFAM" id="SSF55073">
    <property type="entry name" value="Nucleotide cyclase"/>
    <property type="match status" value="1"/>
</dbReference>
<feature type="domain" description="PAS" evidence="1">
    <location>
        <begin position="373"/>
        <end position="444"/>
    </location>
</feature>
<dbReference type="EMBL" id="BMYZ01000001">
    <property type="protein sequence ID" value="GGY69149.1"/>
    <property type="molecule type" value="Genomic_DNA"/>
</dbReference>
<evidence type="ECO:0000259" key="2">
    <source>
        <dbReference type="PROSITE" id="PS50113"/>
    </source>
</evidence>
<dbReference type="Gene3D" id="3.30.450.20">
    <property type="entry name" value="PAS domain"/>
    <property type="match status" value="2"/>
</dbReference>
<dbReference type="SMART" id="SM00267">
    <property type="entry name" value="GGDEF"/>
    <property type="match status" value="1"/>
</dbReference>
<feature type="domain" description="PAC" evidence="2">
    <location>
        <begin position="451"/>
        <end position="501"/>
    </location>
</feature>
<organism evidence="4 5">
    <name type="scientific">Cellvibrio zantedeschiae</name>
    <dbReference type="NCBI Taxonomy" id="1237077"/>
    <lineage>
        <taxon>Bacteria</taxon>
        <taxon>Pseudomonadati</taxon>
        <taxon>Pseudomonadota</taxon>
        <taxon>Gammaproteobacteria</taxon>
        <taxon>Cellvibrionales</taxon>
        <taxon>Cellvibrionaceae</taxon>
        <taxon>Cellvibrio</taxon>
    </lineage>
</organism>
<dbReference type="InterPro" id="IPR000700">
    <property type="entry name" value="PAS-assoc_C"/>
</dbReference>
<dbReference type="InterPro" id="IPR013767">
    <property type="entry name" value="PAS_fold"/>
</dbReference>
<dbReference type="SUPFAM" id="SSF55785">
    <property type="entry name" value="PYP-like sensor domain (PAS domain)"/>
    <property type="match status" value="2"/>
</dbReference>
<dbReference type="Pfam" id="PF08447">
    <property type="entry name" value="PAS_3"/>
    <property type="match status" value="1"/>
</dbReference>
<dbReference type="RefSeq" id="WP_189416704.1">
    <property type="nucleotide sequence ID" value="NZ_BMYZ01000001.1"/>
</dbReference>
<evidence type="ECO:0000313" key="5">
    <source>
        <dbReference type="Proteomes" id="UP000619761"/>
    </source>
</evidence>
<feature type="domain" description="GGDEF" evidence="3">
    <location>
        <begin position="533"/>
        <end position="663"/>
    </location>
</feature>
<dbReference type="PROSITE" id="PS50113">
    <property type="entry name" value="PAC"/>
    <property type="match status" value="2"/>
</dbReference>
<keyword evidence="5" id="KW-1185">Reference proteome</keyword>
<proteinExistence type="predicted"/>
<feature type="domain" description="PAS" evidence="1">
    <location>
        <begin position="15"/>
        <end position="85"/>
    </location>
</feature>
<dbReference type="InterPro" id="IPR029787">
    <property type="entry name" value="Nucleotide_cyclase"/>
</dbReference>
<gene>
    <name evidence="4" type="ORF">GCM10011613_11830</name>
</gene>
<dbReference type="NCBIfam" id="TIGR00254">
    <property type="entry name" value="GGDEF"/>
    <property type="match status" value="1"/>
</dbReference>
<dbReference type="InterPro" id="IPR029016">
    <property type="entry name" value="GAF-like_dom_sf"/>
</dbReference>
<dbReference type="InterPro" id="IPR003018">
    <property type="entry name" value="GAF"/>
</dbReference>
<dbReference type="InterPro" id="IPR035965">
    <property type="entry name" value="PAS-like_dom_sf"/>
</dbReference>
<dbReference type="NCBIfam" id="TIGR00229">
    <property type="entry name" value="sensory_box"/>
    <property type="match status" value="2"/>
</dbReference>
<dbReference type="PROSITE" id="PS50112">
    <property type="entry name" value="PAS"/>
    <property type="match status" value="2"/>
</dbReference>
<dbReference type="Pfam" id="PF13185">
    <property type="entry name" value="GAF_2"/>
    <property type="match status" value="1"/>
</dbReference>
<protein>
    <recommendedName>
        <fullName evidence="6">Diguanylate cyclase</fullName>
    </recommendedName>
</protein>